<sequence length="151" mass="15846">MLVASHARPTDLASSHTKKEIAMTRIATLATAALLAAVAAGPSAAQNQELQPFTTVPDTLLTPAQKASSIIGATAYASPDENIGTVHDIVFDWQHPDRVIGYIVDAGGFLGIDAAHVFVPVDSAEVRVDGWNVSLIVDIEASIFKADAKLD</sequence>
<accession>A3K363</accession>
<reference evidence="2 3" key="1">
    <citation type="submission" date="2006-06" db="EMBL/GenBank/DDBJ databases">
        <authorList>
            <person name="Moran M.A."/>
            <person name="Ferriera S."/>
            <person name="Johnson J."/>
            <person name="Kravitz S."/>
            <person name="Beeson K."/>
            <person name="Sutton G."/>
            <person name="Rogers Y.-H."/>
            <person name="Friedman R."/>
            <person name="Frazier M."/>
            <person name="Venter J.C."/>
        </authorList>
    </citation>
    <scope>NUCLEOTIDE SEQUENCE [LARGE SCALE GENOMIC DNA]</scope>
    <source>
        <strain evidence="2 3">E-37</strain>
    </source>
</reference>
<organism evidence="2 3">
    <name type="scientific">Sagittula stellata (strain ATCC 700073 / DSM 11524 / E-37)</name>
    <dbReference type="NCBI Taxonomy" id="388399"/>
    <lineage>
        <taxon>Bacteria</taxon>
        <taxon>Pseudomonadati</taxon>
        <taxon>Pseudomonadota</taxon>
        <taxon>Alphaproteobacteria</taxon>
        <taxon>Rhodobacterales</taxon>
        <taxon>Roseobacteraceae</taxon>
        <taxon>Sagittula</taxon>
    </lineage>
</organism>
<dbReference type="InterPro" id="IPR027275">
    <property type="entry name" value="PRC-brl_dom"/>
</dbReference>
<dbReference type="Pfam" id="PF05239">
    <property type="entry name" value="PRC"/>
    <property type="match status" value="1"/>
</dbReference>
<comment type="caution">
    <text evidence="2">The sequence shown here is derived from an EMBL/GenBank/DDBJ whole genome shotgun (WGS) entry which is preliminary data.</text>
</comment>
<evidence type="ECO:0000313" key="2">
    <source>
        <dbReference type="EMBL" id="EBA08622.1"/>
    </source>
</evidence>
<name>A3K363_SAGS3</name>
<evidence type="ECO:0000313" key="3">
    <source>
        <dbReference type="Proteomes" id="UP000005713"/>
    </source>
</evidence>
<dbReference type="InterPro" id="IPR011033">
    <property type="entry name" value="PRC_barrel-like_sf"/>
</dbReference>
<feature type="domain" description="PRC-barrel" evidence="1">
    <location>
        <begin position="67"/>
        <end position="132"/>
    </location>
</feature>
<proteinExistence type="predicted"/>
<dbReference type="SUPFAM" id="SSF50346">
    <property type="entry name" value="PRC-barrel domain"/>
    <property type="match status" value="1"/>
</dbReference>
<dbReference type="EMBL" id="AAYA01000005">
    <property type="protein sequence ID" value="EBA08622.1"/>
    <property type="molecule type" value="Genomic_DNA"/>
</dbReference>
<dbReference type="AlphaFoldDB" id="A3K363"/>
<gene>
    <name evidence="2" type="ORF">SSE37_17458</name>
</gene>
<dbReference type="Proteomes" id="UP000005713">
    <property type="component" value="Unassembled WGS sequence"/>
</dbReference>
<protein>
    <recommendedName>
        <fullName evidence="1">PRC-barrel domain-containing protein</fullName>
    </recommendedName>
</protein>
<dbReference type="Gene3D" id="2.30.30.240">
    <property type="entry name" value="PRC-barrel domain"/>
    <property type="match status" value="1"/>
</dbReference>
<keyword evidence="3" id="KW-1185">Reference proteome</keyword>
<evidence type="ECO:0000259" key="1">
    <source>
        <dbReference type="Pfam" id="PF05239"/>
    </source>
</evidence>